<dbReference type="Pfam" id="PF12844">
    <property type="entry name" value="HTH_19"/>
    <property type="match status" value="1"/>
</dbReference>
<dbReference type="InterPro" id="IPR001387">
    <property type="entry name" value="Cro/C1-type_HTH"/>
</dbReference>
<dbReference type="InterPro" id="IPR010982">
    <property type="entry name" value="Lambda_DNA-bd_dom_sf"/>
</dbReference>
<dbReference type="SUPFAM" id="SSF47413">
    <property type="entry name" value="lambda repressor-like DNA-binding domains"/>
    <property type="match status" value="1"/>
</dbReference>
<accession>A0ABT0MYL1</accession>
<proteinExistence type="predicted"/>
<dbReference type="Gene3D" id="1.10.260.40">
    <property type="entry name" value="lambda repressor-like DNA-binding domains"/>
    <property type="match status" value="1"/>
</dbReference>
<name>A0ABT0MYL1_9GAMM</name>
<dbReference type="EMBL" id="JAKPBZ010000114">
    <property type="protein sequence ID" value="MCL2894662.1"/>
    <property type="molecule type" value="Genomic_DNA"/>
</dbReference>
<dbReference type="SMART" id="SM00530">
    <property type="entry name" value="HTH_XRE"/>
    <property type="match status" value="1"/>
</dbReference>
<evidence type="ECO:0000313" key="3">
    <source>
        <dbReference type="Proteomes" id="UP001203069"/>
    </source>
</evidence>
<reference evidence="2 3" key="1">
    <citation type="submission" date="2022-02" db="EMBL/GenBank/DDBJ databases">
        <title>Description of Brenneria tiliae sp. nov. isolated from symptomatic Tilia x moltkei and Tilia x europaea trees in the UK.</title>
        <authorList>
            <person name="Kile H."/>
        </authorList>
    </citation>
    <scope>NUCLEOTIDE SEQUENCE [LARGE SCALE GENOMIC DNA]</scope>
    <source>
        <strain evidence="2 3">MC1SB4.1</strain>
    </source>
</reference>
<gene>
    <name evidence="2" type="ORF">MFP26_18445</name>
</gene>
<evidence type="ECO:0000313" key="2">
    <source>
        <dbReference type="EMBL" id="MCL2894662.1"/>
    </source>
</evidence>
<keyword evidence="3" id="KW-1185">Reference proteome</keyword>
<dbReference type="Proteomes" id="UP001203069">
    <property type="component" value="Unassembled WGS sequence"/>
</dbReference>
<dbReference type="PROSITE" id="PS50943">
    <property type="entry name" value="HTH_CROC1"/>
    <property type="match status" value="1"/>
</dbReference>
<evidence type="ECO:0000259" key="1">
    <source>
        <dbReference type="PROSITE" id="PS50943"/>
    </source>
</evidence>
<comment type="caution">
    <text evidence="2">The sequence shown here is derived from an EMBL/GenBank/DDBJ whole genome shotgun (WGS) entry which is preliminary data.</text>
</comment>
<organism evidence="2 3">
    <name type="scientific">Brenneria tiliae</name>
    <dbReference type="NCBI Taxonomy" id="2914984"/>
    <lineage>
        <taxon>Bacteria</taxon>
        <taxon>Pseudomonadati</taxon>
        <taxon>Pseudomonadota</taxon>
        <taxon>Gammaproteobacteria</taxon>
        <taxon>Enterobacterales</taxon>
        <taxon>Pectobacteriaceae</taxon>
        <taxon>Brenneria</taxon>
    </lineage>
</organism>
<protein>
    <submittedName>
        <fullName evidence="2">Helix-turn-helix domain-containing protein</fullName>
    </submittedName>
</protein>
<sequence>MMSNRIAIGQKIADARKSMGKTQQQMADITGIVKTTLSKIENGRFTGSLDILERYLESVGLQLSAEPKR</sequence>
<dbReference type="RefSeq" id="WP_249228973.1">
    <property type="nucleotide sequence ID" value="NZ_JAKPBZ010000114.1"/>
</dbReference>
<dbReference type="CDD" id="cd00093">
    <property type="entry name" value="HTH_XRE"/>
    <property type="match status" value="1"/>
</dbReference>
<feature type="domain" description="HTH cro/C1-type" evidence="1">
    <location>
        <begin position="12"/>
        <end position="54"/>
    </location>
</feature>